<dbReference type="InterPro" id="IPR000189">
    <property type="entry name" value="Transglyc_AS"/>
</dbReference>
<evidence type="ECO:0000256" key="1">
    <source>
        <dbReference type="ARBA" id="ARBA00007734"/>
    </source>
</evidence>
<feature type="repeat" description="TPR" evidence="2">
    <location>
        <begin position="239"/>
        <end position="272"/>
    </location>
</feature>
<feature type="domain" description="Transglycosylase SLT" evidence="4">
    <location>
        <begin position="543"/>
        <end position="650"/>
    </location>
</feature>
<dbReference type="InterPro" id="IPR019734">
    <property type="entry name" value="TPR_rpt"/>
</dbReference>
<dbReference type="Gene3D" id="1.25.40.10">
    <property type="entry name" value="Tetratricopeptide repeat domain"/>
    <property type="match status" value="3"/>
</dbReference>
<feature type="chain" id="PRO_5009513497" description="Transglycosylase SLT domain-containing protein" evidence="3">
    <location>
        <begin position="20"/>
        <end position="693"/>
    </location>
</feature>
<dbReference type="GO" id="GO:0000270">
    <property type="term" value="P:peptidoglycan metabolic process"/>
    <property type="evidence" value="ECO:0007669"/>
    <property type="project" value="InterPro"/>
</dbReference>
<dbReference type="SUPFAM" id="SSF53955">
    <property type="entry name" value="Lysozyme-like"/>
    <property type="match status" value="1"/>
</dbReference>
<comment type="caution">
    <text evidence="5">The sequence shown here is derived from an EMBL/GenBank/DDBJ whole genome shotgun (WGS) entry which is preliminary data.</text>
</comment>
<organism evidence="5 6">
    <name type="scientific">candidate division WOR-1 bacterium RIFCSPHIGHO2_01_FULL_53_15</name>
    <dbReference type="NCBI Taxonomy" id="1802564"/>
    <lineage>
        <taxon>Bacteria</taxon>
        <taxon>Bacillati</taxon>
        <taxon>Saganbacteria</taxon>
    </lineage>
</organism>
<dbReference type="CDD" id="cd13401">
    <property type="entry name" value="Slt70-like"/>
    <property type="match status" value="1"/>
</dbReference>
<proteinExistence type="inferred from homology"/>
<dbReference type="GO" id="GO:0008933">
    <property type="term" value="F:peptidoglycan lytic transglycosylase activity"/>
    <property type="evidence" value="ECO:0007669"/>
    <property type="project" value="InterPro"/>
</dbReference>
<dbReference type="Pfam" id="PF01464">
    <property type="entry name" value="SLT"/>
    <property type="match status" value="1"/>
</dbReference>
<dbReference type="SUPFAM" id="SSF48452">
    <property type="entry name" value="TPR-like"/>
    <property type="match status" value="2"/>
</dbReference>
<evidence type="ECO:0000313" key="5">
    <source>
        <dbReference type="EMBL" id="OGB89852.1"/>
    </source>
</evidence>
<dbReference type="PROSITE" id="PS00922">
    <property type="entry name" value="TRANSGLYCOSYLASE"/>
    <property type="match status" value="1"/>
</dbReference>
<keyword evidence="3" id="KW-0732">Signal</keyword>
<dbReference type="EMBL" id="METM01000020">
    <property type="protein sequence ID" value="OGB89852.1"/>
    <property type="molecule type" value="Genomic_DNA"/>
</dbReference>
<evidence type="ECO:0000313" key="6">
    <source>
        <dbReference type="Proteomes" id="UP000178724"/>
    </source>
</evidence>
<name>A0A1F4Q3M6_UNCSA</name>
<protein>
    <recommendedName>
        <fullName evidence="4">Transglycosylase SLT domain-containing protein</fullName>
    </recommendedName>
</protein>
<dbReference type="GO" id="GO:0016020">
    <property type="term" value="C:membrane"/>
    <property type="evidence" value="ECO:0007669"/>
    <property type="project" value="InterPro"/>
</dbReference>
<dbReference type="PANTHER" id="PTHR37423:SF2">
    <property type="entry name" value="MEMBRANE-BOUND LYTIC MUREIN TRANSGLYCOSYLASE C"/>
    <property type="match status" value="1"/>
</dbReference>
<dbReference type="Pfam" id="PF13432">
    <property type="entry name" value="TPR_16"/>
    <property type="match status" value="1"/>
</dbReference>
<dbReference type="PROSITE" id="PS50005">
    <property type="entry name" value="TPR"/>
    <property type="match status" value="2"/>
</dbReference>
<dbReference type="InterPro" id="IPR008258">
    <property type="entry name" value="Transglycosylase_SLT_dom_1"/>
</dbReference>
<reference evidence="5 6" key="1">
    <citation type="journal article" date="2016" name="Nat. Commun.">
        <title>Thousands of microbial genomes shed light on interconnected biogeochemical processes in an aquifer system.</title>
        <authorList>
            <person name="Anantharaman K."/>
            <person name="Brown C.T."/>
            <person name="Hug L.A."/>
            <person name="Sharon I."/>
            <person name="Castelle C.J."/>
            <person name="Probst A.J."/>
            <person name="Thomas B.C."/>
            <person name="Singh A."/>
            <person name="Wilkins M.J."/>
            <person name="Karaoz U."/>
            <person name="Brodie E.L."/>
            <person name="Williams K.H."/>
            <person name="Hubbard S.S."/>
            <person name="Banfield J.F."/>
        </authorList>
    </citation>
    <scope>NUCLEOTIDE SEQUENCE [LARGE SCALE GENOMIC DNA]</scope>
</reference>
<sequence length="693" mass="77872">MRLSIIIILFLAVAQISFAQTGEGLAASPVLADYARFEAAETFYASAEYAAALPGYARLSADFPGSLLLPRAQLMVGKSYFNLKGYGNAIKAFRGLLAKYPEAKEAAEARYLIARALEKQNNWRGAYLAYEETDLTSPLSYFGREARLAIARLKKAHRKKLPKLKVSAQSLFKKGMAYFEQDDFETASNIFNRLARQYPKSKYVDEAWLMLGRAEMQTGSPAAIGDLERAAQGPPNLAGRATYYLGLAHGRRGSFDKAIAAMNKVVDRYPESDLADAAAYWSAFYREVAGDVDGALQGYYGLIKKYPYSESVPAAIWRLGRAYYWRGDWQNASTSLHMAQIYPPGEDTPRCYFFEAKAQERLGNRAAAAAIYEKLAQRFDHSYYAYRAKDKLMSGGYALAEQTPFNGEEFSAALKEIAETGQEELAAIMEIWEQTNNRALESESSEEARAHLAKYKELMNLGFAGYAADEARYLVNLTSVEEKESAQARLGEMLISAGNYKTPIRFADRRVKAAVMAGKPGAVSKKVWQLAYPKGYWQHVANGAKIYGLDPYLVLAVIREESRFNPKATSRSSARGLMQIMPKTGRGIAEDLDIKRYRTTRLYEPKLNVEMGIYYLSCLIKNFSSNAYLALAGYNGGPNKIKKYVKNWYNDNLATVDIDEFIESIPSRETRLYVQKVMGSYFEYKRLYERKRG</sequence>
<dbReference type="SMART" id="SM00028">
    <property type="entry name" value="TPR"/>
    <property type="match status" value="6"/>
</dbReference>
<dbReference type="InterPro" id="IPR011990">
    <property type="entry name" value="TPR-like_helical_dom_sf"/>
</dbReference>
<feature type="signal peptide" evidence="3">
    <location>
        <begin position="1"/>
        <end position="19"/>
    </location>
</feature>
<dbReference type="Pfam" id="PF13174">
    <property type="entry name" value="TPR_6"/>
    <property type="match status" value="4"/>
</dbReference>
<gene>
    <name evidence="5" type="ORF">A2625_05320</name>
</gene>
<dbReference type="AlphaFoldDB" id="A0A1F4Q3M6"/>
<keyword evidence="2" id="KW-0802">TPR repeat</keyword>
<dbReference type="Gene3D" id="1.10.530.10">
    <property type="match status" value="1"/>
</dbReference>
<dbReference type="InterPro" id="IPR023346">
    <property type="entry name" value="Lysozyme-like_dom_sf"/>
</dbReference>
<accession>A0A1F4Q3M6</accession>
<evidence type="ECO:0000256" key="3">
    <source>
        <dbReference type="SAM" id="SignalP"/>
    </source>
</evidence>
<evidence type="ECO:0000256" key="2">
    <source>
        <dbReference type="PROSITE-ProRule" id="PRU00339"/>
    </source>
</evidence>
<dbReference type="Proteomes" id="UP000178724">
    <property type="component" value="Unassembled WGS sequence"/>
</dbReference>
<dbReference type="PANTHER" id="PTHR37423">
    <property type="entry name" value="SOLUBLE LYTIC MUREIN TRANSGLYCOSYLASE-RELATED"/>
    <property type="match status" value="1"/>
</dbReference>
<evidence type="ECO:0000259" key="4">
    <source>
        <dbReference type="Pfam" id="PF01464"/>
    </source>
</evidence>
<feature type="repeat" description="TPR" evidence="2">
    <location>
        <begin position="168"/>
        <end position="201"/>
    </location>
</feature>
<comment type="similarity">
    <text evidence="1">Belongs to the transglycosylase Slt family.</text>
</comment>